<feature type="binding site" evidence="6">
    <location>
        <begin position="47"/>
        <end position="50"/>
    </location>
    <ligand>
        <name>FAD</name>
        <dbReference type="ChEBI" id="CHEBI:57692"/>
    </ligand>
</feature>
<name>A0AAN7GWC6_9PEZI</name>
<evidence type="ECO:0000256" key="1">
    <source>
        <dbReference type="ARBA" id="ARBA00001974"/>
    </source>
</evidence>
<dbReference type="InterPro" id="IPR007867">
    <property type="entry name" value="GMC_OxRtase_C"/>
</dbReference>
<dbReference type="PANTHER" id="PTHR11552">
    <property type="entry name" value="GLUCOSE-METHANOL-CHOLINE GMC OXIDOREDUCTASE"/>
    <property type="match status" value="1"/>
</dbReference>
<evidence type="ECO:0000256" key="7">
    <source>
        <dbReference type="RuleBase" id="RU003968"/>
    </source>
</evidence>
<protein>
    <submittedName>
        <fullName evidence="9">Oxygen-dependent choline dehydrogenase</fullName>
    </submittedName>
</protein>
<evidence type="ECO:0000313" key="9">
    <source>
        <dbReference type="EMBL" id="KAK4225723.1"/>
    </source>
</evidence>
<evidence type="ECO:0000313" key="10">
    <source>
        <dbReference type="Proteomes" id="UP001301958"/>
    </source>
</evidence>
<dbReference type="InterPro" id="IPR012132">
    <property type="entry name" value="GMC_OxRdtase"/>
</dbReference>
<dbReference type="AlphaFoldDB" id="A0AAN7GWC6"/>
<dbReference type="Gene3D" id="3.30.560.10">
    <property type="entry name" value="Glucose Oxidase, domain 3"/>
    <property type="match status" value="1"/>
</dbReference>
<dbReference type="InterPro" id="IPR000172">
    <property type="entry name" value="GMC_OxRdtase_N"/>
</dbReference>
<reference evidence="9" key="2">
    <citation type="submission" date="2023-05" db="EMBL/GenBank/DDBJ databases">
        <authorList>
            <consortium name="Lawrence Berkeley National Laboratory"/>
            <person name="Steindorff A."/>
            <person name="Hensen N."/>
            <person name="Bonometti L."/>
            <person name="Westerberg I."/>
            <person name="Brannstrom I.O."/>
            <person name="Guillou S."/>
            <person name="Cros-Aarteil S."/>
            <person name="Calhoun S."/>
            <person name="Haridas S."/>
            <person name="Kuo A."/>
            <person name="Mondo S."/>
            <person name="Pangilinan J."/>
            <person name="Riley R."/>
            <person name="Labutti K."/>
            <person name="Andreopoulos B."/>
            <person name="Lipzen A."/>
            <person name="Chen C."/>
            <person name="Yanf M."/>
            <person name="Daum C."/>
            <person name="Ng V."/>
            <person name="Clum A."/>
            <person name="Ohm R."/>
            <person name="Martin F."/>
            <person name="Silar P."/>
            <person name="Natvig D."/>
            <person name="Lalanne C."/>
            <person name="Gautier V."/>
            <person name="Ament-Velasquez S.L."/>
            <person name="Kruys A."/>
            <person name="Hutchinson M.I."/>
            <person name="Powell A.J."/>
            <person name="Barry K."/>
            <person name="Miller A.N."/>
            <person name="Grigoriev I.V."/>
            <person name="Debuchy R."/>
            <person name="Gladieux P."/>
            <person name="Thoren M.H."/>
            <person name="Johannesson H."/>
        </authorList>
    </citation>
    <scope>NUCLEOTIDE SEQUENCE</scope>
    <source>
        <strain evidence="9">CBS 990.96</strain>
    </source>
</reference>
<evidence type="ECO:0000256" key="5">
    <source>
        <dbReference type="ARBA" id="ARBA00023002"/>
    </source>
</evidence>
<comment type="similarity">
    <text evidence="2 7">Belongs to the GMC oxidoreductase family.</text>
</comment>
<comment type="cofactor">
    <cofactor evidence="1 6">
        <name>FAD</name>
        <dbReference type="ChEBI" id="CHEBI:57692"/>
    </cofactor>
</comment>
<feature type="domain" description="Glucose-methanol-choline oxidoreductase N-terminal" evidence="8">
    <location>
        <begin position="37"/>
        <end position="60"/>
    </location>
</feature>
<dbReference type="Proteomes" id="UP001301958">
    <property type="component" value="Unassembled WGS sequence"/>
</dbReference>
<dbReference type="InterPro" id="IPR036188">
    <property type="entry name" value="FAD/NAD-bd_sf"/>
</dbReference>
<feature type="binding site" evidence="6">
    <location>
        <position position="189"/>
    </location>
    <ligand>
        <name>FAD</name>
        <dbReference type="ChEBI" id="CHEBI:57692"/>
    </ligand>
</feature>
<dbReference type="PROSITE" id="PS00623">
    <property type="entry name" value="GMC_OXRED_1"/>
    <property type="match status" value="1"/>
</dbReference>
<dbReference type="Pfam" id="PF05199">
    <property type="entry name" value="GMC_oxred_C"/>
    <property type="match status" value="1"/>
</dbReference>
<dbReference type="Pfam" id="PF00732">
    <property type="entry name" value="GMC_oxred_N"/>
    <property type="match status" value="1"/>
</dbReference>
<evidence type="ECO:0000256" key="2">
    <source>
        <dbReference type="ARBA" id="ARBA00010790"/>
    </source>
</evidence>
<comment type="caution">
    <text evidence="9">The sequence shown here is derived from an EMBL/GenBank/DDBJ whole genome shotgun (WGS) entry which is preliminary data.</text>
</comment>
<dbReference type="PANTHER" id="PTHR11552:SF201">
    <property type="entry name" value="GLUCOSE-METHANOL-CHOLINE OXIDOREDUCTASE N-TERMINAL DOMAIN-CONTAINING PROTEIN"/>
    <property type="match status" value="1"/>
</dbReference>
<keyword evidence="3 7" id="KW-0285">Flavoprotein</keyword>
<accession>A0AAN7GWC6</accession>
<gene>
    <name evidence="9" type="ORF">QBC38DRAFT_537666</name>
</gene>
<evidence type="ECO:0000259" key="8">
    <source>
        <dbReference type="PROSITE" id="PS00623"/>
    </source>
</evidence>
<evidence type="ECO:0000256" key="4">
    <source>
        <dbReference type="ARBA" id="ARBA00022827"/>
    </source>
</evidence>
<dbReference type="GO" id="GO:0050660">
    <property type="term" value="F:flavin adenine dinucleotide binding"/>
    <property type="evidence" value="ECO:0007669"/>
    <property type="project" value="InterPro"/>
</dbReference>
<keyword evidence="5" id="KW-0560">Oxidoreductase</keyword>
<proteinExistence type="inferred from homology"/>
<sequence length="539" mass="59081">MAPALFGSLYGDLSYHWEHRTAPQKGLNNRSHAIISGKGLGGGSAVNFLVWTHANRRDIDDWGALGNRGWSWDRLQPYYQKSETFVKPSSQQVVDLNLSFLDPPVHGHHGPIMNSFPSLYGPISEAWPRTFENLGLGATGDPRGGKTTGGFSNPFNIDPATKERSYPGSRYYQLATTRRNLKVITGALVTKVHLDKNKRGVPTATGVRYEKDGIQYKANTRKEVIISLGGLASPKLLELSGIGDQKLLKRLGIKTLVHNPNVGENYQNHIMVPLGGIPPRPLAFQSALTQFLTTKTGPLTVINASSALLTLSQLNLKIPPLVPPKTKQQTLIHSSLTSSSNPSPAVQILFVAGGMTPWLYNDTSRAYASPPGTTPQDRYITIHGLLQRPFSCGSVHIQSSNPHILPTVDTQDLTHPLDIQITKAFMLQIQKIASTRPFSEYLEGNGTVFQPGYYKLNERNVEGFIREFAFLASHFSGTCAMMPRGEGGVVDERFRVYGIKGLRVVDASIFPLIPQATLNSAVIAVAERAGDMIKGDYEF</sequence>
<dbReference type="SUPFAM" id="SSF54373">
    <property type="entry name" value="FAD-linked reductases, C-terminal domain"/>
    <property type="match status" value="1"/>
</dbReference>
<dbReference type="PIRSF" id="PIRSF000137">
    <property type="entry name" value="Alcohol_oxidase"/>
    <property type="match status" value="1"/>
</dbReference>
<dbReference type="GO" id="GO:0016614">
    <property type="term" value="F:oxidoreductase activity, acting on CH-OH group of donors"/>
    <property type="evidence" value="ECO:0007669"/>
    <property type="project" value="InterPro"/>
</dbReference>
<reference evidence="9" key="1">
    <citation type="journal article" date="2023" name="Mol. Phylogenet. Evol.">
        <title>Genome-scale phylogeny and comparative genomics of the fungal order Sordariales.</title>
        <authorList>
            <person name="Hensen N."/>
            <person name="Bonometti L."/>
            <person name="Westerberg I."/>
            <person name="Brannstrom I.O."/>
            <person name="Guillou S."/>
            <person name="Cros-Aarteil S."/>
            <person name="Calhoun S."/>
            <person name="Haridas S."/>
            <person name="Kuo A."/>
            <person name="Mondo S."/>
            <person name="Pangilinan J."/>
            <person name="Riley R."/>
            <person name="LaButti K."/>
            <person name="Andreopoulos B."/>
            <person name="Lipzen A."/>
            <person name="Chen C."/>
            <person name="Yan M."/>
            <person name="Daum C."/>
            <person name="Ng V."/>
            <person name="Clum A."/>
            <person name="Steindorff A."/>
            <person name="Ohm R.A."/>
            <person name="Martin F."/>
            <person name="Silar P."/>
            <person name="Natvig D.O."/>
            <person name="Lalanne C."/>
            <person name="Gautier V."/>
            <person name="Ament-Velasquez S.L."/>
            <person name="Kruys A."/>
            <person name="Hutchinson M.I."/>
            <person name="Powell A.J."/>
            <person name="Barry K."/>
            <person name="Miller A.N."/>
            <person name="Grigoriev I.V."/>
            <person name="Debuchy R."/>
            <person name="Gladieux P."/>
            <person name="Hiltunen Thoren M."/>
            <person name="Johannesson H."/>
        </authorList>
    </citation>
    <scope>NUCLEOTIDE SEQUENCE</scope>
    <source>
        <strain evidence="9">CBS 990.96</strain>
    </source>
</reference>
<keyword evidence="4 6" id="KW-0274">FAD</keyword>
<evidence type="ECO:0000256" key="3">
    <source>
        <dbReference type="ARBA" id="ARBA00022630"/>
    </source>
</evidence>
<dbReference type="SUPFAM" id="SSF51905">
    <property type="entry name" value="FAD/NAD(P)-binding domain"/>
    <property type="match status" value="1"/>
</dbReference>
<evidence type="ECO:0000256" key="6">
    <source>
        <dbReference type="PIRSR" id="PIRSR000137-2"/>
    </source>
</evidence>
<keyword evidence="10" id="KW-1185">Reference proteome</keyword>
<dbReference type="EMBL" id="MU865361">
    <property type="protein sequence ID" value="KAK4225723.1"/>
    <property type="molecule type" value="Genomic_DNA"/>
</dbReference>
<dbReference type="Gene3D" id="3.50.50.60">
    <property type="entry name" value="FAD/NAD(P)-binding domain"/>
    <property type="match status" value="1"/>
</dbReference>
<organism evidence="9 10">
    <name type="scientific">Podospora fimiseda</name>
    <dbReference type="NCBI Taxonomy" id="252190"/>
    <lineage>
        <taxon>Eukaryota</taxon>
        <taxon>Fungi</taxon>
        <taxon>Dikarya</taxon>
        <taxon>Ascomycota</taxon>
        <taxon>Pezizomycotina</taxon>
        <taxon>Sordariomycetes</taxon>
        <taxon>Sordariomycetidae</taxon>
        <taxon>Sordariales</taxon>
        <taxon>Podosporaceae</taxon>
        <taxon>Podospora</taxon>
    </lineage>
</organism>